<dbReference type="PANTHER" id="PTHR46211">
    <property type="entry name" value="GLYCEROPHOSPHORYL DIESTER PHOSPHODIESTERASE"/>
    <property type="match status" value="1"/>
</dbReference>
<evidence type="ECO:0000313" key="3">
    <source>
        <dbReference type="Proteomes" id="UP000242656"/>
    </source>
</evidence>
<dbReference type="GO" id="GO:0006629">
    <property type="term" value="P:lipid metabolic process"/>
    <property type="evidence" value="ECO:0007669"/>
    <property type="project" value="InterPro"/>
</dbReference>
<gene>
    <name evidence="2" type="ORF">COI93_21220</name>
</gene>
<dbReference type="Pfam" id="PF03009">
    <property type="entry name" value="GDPD"/>
    <property type="match status" value="1"/>
</dbReference>
<sequence>MKKGIITTTIGLLLGIAILQQINETKSIKAKNQSNHIITIAHRGASAYAPEHTMPAYKLGQQLKGDYIEIDLQMTKDGHLIAMHDETLNRTTNGTGLVKDHTLEEIKRLDASSSFNKRHPNLVKEEFQNVKVPTLEEIIETFSYNARYYIETKSPEDYPGMEEKLLEILSRYELNDPTFAKEKVIIQSFSKESLKKIHGLNANIPLVQLLTYKKAKYLVDKDLKEFKTYCVGLGMNYKSLTATDVQNIQKEGLVVHPFTVDNEQDMKKLIKWGVDGMFTNYPDRLQHVIITLEKEMLIRRKR</sequence>
<name>A0A2B0LKH8_BACCE</name>
<dbReference type="PANTHER" id="PTHR46211:SF7">
    <property type="entry name" value="GLYCEROPHOSPHODIESTER PHOSPHODIESTERASE"/>
    <property type="match status" value="1"/>
</dbReference>
<dbReference type="RefSeq" id="WP_098492418.1">
    <property type="nucleotide sequence ID" value="NZ_NUWN01000097.1"/>
</dbReference>
<dbReference type="InterPro" id="IPR017946">
    <property type="entry name" value="PLC-like_Pdiesterase_TIM-brl"/>
</dbReference>
<dbReference type="SUPFAM" id="SSF51695">
    <property type="entry name" value="PLC-like phosphodiesterases"/>
    <property type="match status" value="1"/>
</dbReference>
<dbReference type="PROSITE" id="PS51704">
    <property type="entry name" value="GP_PDE"/>
    <property type="match status" value="1"/>
</dbReference>
<comment type="caution">
    <text evidence="2">The sequence shown here is derived from an EMBL/GenBank/DDBJ whole genome shotgun (WGS) entry which is preliminary data.</text>
</comment>
<dbReference type="Proteomes" id="UP000242656">
    <property type="component" value="Unassembled WGS sequence"/>
</dbReference>
<dbReference type="Gene3D" id="3.20.20.190">
    <property type="entry name" value="Phosphatidylinositol (PI) phosphodiesterase"/>
    <property type="match status" value="1"/>
</dbReference>
<dbReference type="EMBL" id="NUWN01000097">
    <property type="protein sequence ID" value="PFK31214.1"/>
    <property type="molecule type" value="Genomic_DNA"/>
</dbReference>
<accession>A0A2B0LKH8</accession>
<dbReference type="InterPro" id="IPR030395">
    <property type="entry name" value="GP_PDE_dom"/>
</dbReference>
<dbReference type="AlphaFoldDB" id="A0A2B0LKH8"/>
<reference evidence="2 3" key="1">
    <citation type="submission" date="2017-09" db="EMBL/GenBank/DDBJ databases">
        <title>Large-scale bioinformatics analysis of Bacillus genomes uncovers conserved roles of natural products in bacterial physiology.</title>
        <authorList>
            <consortium name="Agbiome Team Llc"/>
            <person name="Bleich R.M."/>
            <person name="Grubbs K.J."/>
            <person name="Santa Maria K.C."/>
            <person name="Allen S.E."/>
            <person name="Farag S."/>
            <person name="Shank E.A."/>
            <person name="Bowers A."/>
        </authorList>
    </citation>
    <scope>NUCLEOTIDE SEQUENCE [LARGE SCALE GENOMIC DNA]</scope>
    <source>
        <strain evidence="2 3">AFS083043</strain>
    </source>
</reference>
<dbReference type="GO" id="GO:0008081">
    <property type="term" value="F:phosphoric diester hydrolase activity"/>
    <property type="evidence" value="ECO:0007669"/>
    <property type="project" value="InterPro"/>
</dbReference>
<evidence type="ECO:0000313" key="2">
    <source>
        <dbReference type="EMBL" id="PFK31214.1"/>
    </source>
</evidence>
<evidence type="ECO:0000259" key="1">
    <source>
        <dbReference type="PROSITE" id="PS51704"/>
    </source>
</evidence>
<organism evidence="2 3">
    <name type="scientific">Bacillus cereus</name>
    <dbReference type="NCBI Taxonomy" id="1396"/>
    <lineage>
        <taxon>Bacteria</taxon>
        <taxon>Bacillati</taxon>
        <taxon>Bacillota</taxon>
        <taxon>Bacilli</taxon>
        <taxon>Bacillales</taxon>
        <taxon>Bacillaceae</taxon>
        <taxon>Bacillus</taxon>
        <taxon>Bacillus cereus group</taxon>
    </lineage>
</organism>
<dbReference type="CDD" id="cd08601">
    <property type="entry name" value="GDPD_SaGlpQ_like"/>
    <property type="match status" value="1"/>
</dbReference>
<feature type="domain" description="GP-PDE" evidence="1">
    <location>
        <begin position="37"/>
        <end position="289"/>
    </location>
</feature>
<protein>
    <submittedName>
        <fullName evidence="2">Glycerophosphodiester phosphodiesterase</fullName>
    </submittedName>
</protein>
<proteinExistence type="predicted"/>